<evidence type="ECO:0000313" key="1">
    <source>
        <dbReference type="EMBL" id="CCF00592.1"/>
    </source>
</evidence>
<name>G9AHR0_SINF1</name>
<dbReference type="AlphaFoldDB" id="G9AHR0"/>
<accession>G9AHR0</accession>
<evidence type="ECO:0000313" key="2">
    <source>
        <dbReference type="Proteomes" id="UP000007735"/>
    </source>
</evidence>
<keyword evidence="1" id="KW-0614">Plasmid</keyword>
<dbReference type="PATRIC" id="fig|380.5.peg.5692"/>
<protein>
    <submittedName>
        <fullName evidence="1">Uncharacterized protein</fullName>
    </submittedName>
</protein>
<dbReference type="Proteomes" id="UP000007735">
    <property type="component" value="Plasmid pSfHH103e"/>
</dbReference>
<dbReference type="KEGG" id="sfh:SFHH103_06132"/>
<organism evidence="1 2">
    <name type="scientific">Sinorhizobium fredii (strain HH103)</name>
    <dbReference type="NCBI Taxonomy" id="1117943"/>
    <lineage>
        <taxon>Bacteria</taxon>
        <taxon>Pseudomonadati</taxon>
        <taxon>Pseudomonadota</taxon>
        <taxon>Alphaproteobacteria</taxon>
        <taxon>Hyphomicrobiales</taxon>
        <taxon>Rhizobiaceae</taxon>
        <taxon>Sinorhizobium/Ensifer group</taxon>
        <taxon>Sinorhizobium</taxon>
    </lineage>
</organism>
<sequence length="196" mass="22162">MGLDLEQGERSMPSPYEAVSTYFCAKDGNRPFLMRRVFAEDVQLEMVVKTEAISFPSSANGLAAIEEILCRRFANDFENVYSFCLAGPTAANRRHFPCHWLVGMSAKNNGVIRVGSGRYDWYFSSDARCLVEKLIITIDEMQILPAKELDRIMSWITSLPYPWCGPDEAVRNMPGIEGLAPIEHYLREVRSIAPEC</sequence>
<gene>
    <name evidence="1" type="ordered locus">SFHH103_06132</name>
</gene>
<reference evidence="1 2" key="1">
    <citation type="journal article" date="2012" name="J. Bacteriol.">
        <title>Genome sequence of the soybean symbiont Sinorhizobium fredii HH103.</title>
        <authorList>
            <person name="Weidner S."/>
            <person name="Becker A."/>
            <person name="Bonilla I."/>
            <person name="Jaenicke S."/>
            <person name="Lloret J."/>
            <person name="Margaret I."/>
            <person name="Puhler A."/>
            <person name="Ruiz-Sainz J.E."/>
            <person name="Schneiker-Bekel S."/>
            <person name="Szczepanowski R."/>
            <person name="Vinardell J.M."/>
            <person name="Zehner S."/>
            <person name="Gottfert M."/>
        </authorList>
    </citation>
    <scope>NUCLEOTIDE SEQUENCE [LARGE SCALE GENOMIC DNA]</scope>
    <source>
        <strain evidence="1 2">HH103</strain>
        <plasmid evidence="2">pSfHH103e</plasmid>
    </source>
</reference>
<geneLocation type="plasmid" evidence="1 2">
    <name>pSfHH103e</name>
</geneLocation>
<proteinExistence type="predicted"/>
<dbReference type="HOGENOM" id="CLU_121805_0_0_5"/>
<dbReference type="EMBL" id="HE616899">
    <property type="protein sequence ID" value="CCF00592.1"/>
    <property type="molecule type" value="Genomic_DNA"/>
</dbReference>